<dbReference type="Gene3D" id="3.40.50.1820">
    <property type="entry name" value="alpha/beta hydrolase"/>
    <property type="match status" value="1"/>
</dbReference>
<dbReference type="Pfam" id="PF00561">
    <property type="entry name" value="Abhydrolase_1"/>
    <property type="match status" value="1"/>
</dbReference>
<evidence type="ECO:0000313" key="2">
    <source>
        <dbReference type="EMBL" id="MBC9982232.1"/>
    </source>
</evidence>
<gene>
    <name evidence="2" type="ORF">HA482_28900</name>
</gene>
<dbReference type="EMBL" id="JAATTO010000047">
    <property type="protein sequence ID" value="MBC9982232.1"/>
    <property type="molecule type" value="Genomic_DNA"/>
</dbReference>
<name>A0ABR7UFG1_9BRAD</name>
<protein>
    <submittedName>
        <fullName evidence="2">Alpha/beta fold hydrolase</fullName>
    </submittedName>
</protein>
<accession>A0ABR7UFG1</accession>
<dbReference type="PANTHER" id="PTHR43798">
    <property type="entry name" value="MONOACYLGLYCEROL LIPASE"/>
    <property type="match status" value="1"/>
</dbReference>
<dbReference type="PANTHER" id="PTHR43798:SF33">
    <property type="entry name" value="HYDROLASE, PUTATIVE (AFU_ORTHOLOGUE AFUA_2G14860)-RELATED"/>
    <property type="match status" value="1"/>
</dbReference>
<dbReference type="GO" id="GO:0016787">
    <property type="term" value="F:hydrolase activity"/>
    <property type="evidence" value="ECO:0007669"/>
    <property type="project" value="UniProtKB-KW"/>
</dbReference>
<dbReference type="InterPro" id="IPR029058">
    <property type="entry name" value="AB_hydrolase_fold"/>
</dbReference>
<organism evidence="2 3">
    <name type="scientific">Bradyrhizobium campsiandrae</name>
    <dbReference type="NCBI Taxonomy" id="1729892"/>
    <lineage>
        <taxon>Bacteria</taxon>
        <taxon>Pseudomonadati</taxon>
        <taxon>Pseudomonadota</taxon>
        <taxon>Alphaproteobacteria</taxon>
        <taxon>Hyphomicrobiales</taxon>
        <taxon>Nitrobacteraceae</taxon>
        <taxon>Bradyrhizobium</taxon>
    </lineage>
</organism>
<dbReference type="SUPFAM" id="SSF53474">
    <property type="entry name" value="alpha/beta-Hydrolases"/>
    <property type="match status" value="1"/>
</dbReference>
<dbReference type="InterPro" id="IPR050266">
    <property type="entry name" value="AB_hydrolase_sf"/>
</dbReference>
<comment type="caution">
    <text evidence="2">The sequence shown here is derived from an EMBL/GenBank/DDBJ whole genome shotgun (WGS) entry which is preliminary data.</text>
</comment>
<feature type="domain" description="AB hydrolase-1" evidence="1">
    <location>
        <begin position="15"/>
        <end position="242"/>
    </location>
</feature>
<evidence type="ECO:0000313" key="3">
    <source>
        <dbReference type="Proteomes" id="UP000639516"/>
    </source>
</evidence>
<keyword evidence="3" id="KW-1185">Reference proteome</keyword>
<keyword evidence="2" id="KW-0378">Hydrolase</keyword>
<sequence>MKLHVEADIGGTGPYLLLVHGFLSSRAQWRANLEGLKTFCRPVVVELWGHGRSPAPDDPHAYRVGTYIDAFDGIRRDLGADRWLVCGQSFGAGLTIRYAHQHSAHVACQIFTNSMSALAAPGERDDEAGRLKRADALERDGLAAIESLPFHPRFATRFPPGVMGELLDDAARISPAAIANAIRYTVPQLSVTDCLGALKVPTLLINGRWEKPFQPLRTRAAQLLPSLAVVDLDGGHSINIEAAEQFNEAVARFVGECSGIIDGK</sequence>
<evidence type="ECO:0000259" key="1">
    <source>
        <dbReference type="Pfam" id="PF00561"/>
    </source>
</evidence>
<reference evidence="2 3" key="1">
    <citation type="journal article" date="2020" name="Arch. Microbiol.">
        <title>Bradyrhizobium campsiandrae sp. nov., a nitrogen-fixing bacterial strain isolated from a native leguminous tree from the Amazon adapted to flooded conditions.</title>
        <authorList>
            <person name="Cabral Michel D."/>
            <person name="Martins da Costa E."/>
            <person name="Azarias Guimaraes A."/>
            <person name="Soares de Carvalho T."/>
            <person name="Santos de Castro Caputo P."/>
            <person name="Willems A."/>
            <person name="de Souza Moreira F.M."/>
        </authorList>
    </citation>
    <scope>NUCLEOTIDE SEQUENCE [LARGE SCALE GENOMIC DNA]</scope>
    <source>
        <strain evidence="3">INPA 384B</strain>
    </source>
</reference>
<dbReference type="RefSeq" id="WP_188107528.1">
    <property type="nucleotide sequence ID" value="NZ_JAANIH010000082.1"/>
</dbReference>
<proteinExistence type="predicted"/>
<dbReference type="Proteomes" id="UP000639516">
    <property type="component" value="Unassembled WGS sequence"/>
</dbReference>
<dbReference type="InterPro" id="IPR000073">
    <property type="entry name" value="AB_hydrolase_1"/>
</dbReference>